<dbReference type="AlphaFoldDB" id="A0A1B4FE70"/>
<accession>A0A1B4FE70</accession>
<keyword evidence="2" id="KW-1185">Reference proteome</keyword>
<protein>
    <submittedName>
        <fullName evidence="1">Uncharacterized protein</fullName>
    </submittedName>
</protein>
<dbReference type="RefSeq" id="WP_059470049.1">
    <property type="nucleotide sequence ID" value="NZ_CP013386.1"/>
</dbReference>
<dbReference type="Proteomes" id="UP000062519">
    <property type="component" value="Chromosome 1"/>
</dbReference>
<evidence type="ECO:0000313" key="1">
    <source>
        <dbReference type="EMBL" id="AOJ01852.1"/>
    </source>
</evidence>
<reference evidence="1 2" key="1">
    <citation type="submission" date="2015-12" db="EMBL/GenBank/DDBJ databases">
        <title>Diversity of Burkholderia near neighbor genomes.</title>
        <authorList>
            <person name="Sahl J."/>
            <person name="Wagner D."/>
            <person name="Keim P."/>
        </authorList>
    </citation>
    <scope>NUCLEOTIDE SEQUENCE [LARGE SCALE GENOMIC DNA]</scope>
    <source>
        <strain evidence="1 2">BDU6</strain>
    </source>
</reference>
<proteinExistence type="predicted"/>
<name>A0A1B4FE70_9BURK</name>
<organism evidence="1 2">
    <name type="scientific">Burkholderia mayonis</name>
    <dbReference type="NCBI Taxonomy" id="1385591"/>
    <lineage>
        <taxon>Bacteria</taxon>
        <taxon>Pseudomonadati</taxon>
        <taxon>Pseudomonadota</taxon>
        <taxon>Betaproteobacteria</taxon>
        <taxon>Burkholderiales</taxon>
        <taxon>Burkholderiaceae</taxon>
        <taxon>Burkholderia</taxon>
        <taxon>pseudomallei group</taxon>
    </lineage>
</organism>
<evidence type="ECO:0000313" key="2">
    <source>
        <dbReference type="Proteomes" id="UP000062519"/>
    </source>
</evidence>
<gene>
    <name evidence="1" type="ORF">WS70_08410</name>
</gene>
<sequence>MSVLALHALGDANDRFTSEVRSLAPRSSSAAKEIKDLMHAAPTFGKPAPAMAVAAATEDWQTF</sequence>
<dbReference type="EMBL" id="CP013386">
    <property type="protein sequence ID" value="AOJ01852.1"/>
    <property type="molecule type" value="Genomic_DNA"/>
</dbReference>
<dbReference type="KEGG" id="buu:WS70_08410"/>